<dbReference type="STRING" id="114686.BM536_036555"/>
<sequence>MTTPDSGPPAPDALPAVGPDARDDEYSATVLASHWVQRPDPGSVPTVLADPASAPGDATVLRFGPGVTAALARRPCPTPPTLVTPPAPRRRPQRHALPVLVLVAAVLFLFWREPTASATGVREVSVTAARETLGCDTTAGIVGVVRTDGRPGTLSYRWVRSDGTSSDVRHTTVARGQRQVRLELLWSFEGPGRHAAVAELRLLTPERRSAEIRFLYACP</sequence>
<organism evidence="2 3">
    <name type="scientific">Streptomyces phaeoluteigriseus</name>
    <dbReference type="NCBI Taxonomy" id="114686"/>
    <lineage>
        <taxon>Bacteria</taxon>
        <taxon>Bacillati</taxon>
        <taxon>Actinomycetota</taxon>
        <taxon>Actinomycetes</taxon>
        <taxon>Kitasatosporales</taxon>
        <taxon>Streptomycetaceae</taxon>
        <taxon>Streptomyces</taxon>
        <taxon>Streptomyces aurantiacus group</taxon>
    </lineage>
</organism>
<feature type="compositionally biased region" description="Pro residues" evidence="1">
    <location>
        <begin position="1"/>
        <end position="12"/>
    </location>
</feature>
<dbReference type="Proteomes" id="UP000184286">
    <property type="component" value="Unassembled WGS sequence"/>
</dbReference>
<comment type="caution">
    <text evidence="2">The sequence shown here is derived from an EMBL/GenBank/DDBJ whole genome shotgun (WGS) entry which is preliminary data.</text>
</comment>
<reference evidence="2 3" key="2">
    <citation type="submission" date="2017-02" db="EMBL/GenBank/DDBJ databases">
        <title>Draft genome sequence of Streptomyces phaeoluteigriseus type strain DSM41896.</title>
        <authorList>
            <person name="Salih T.S."/>
            <person name="Algora Gallardo L."/>
            <person name="Melo Santos T."/>
            <person name="Filgueira Martinez S."/>
            <person name="Herron P.R."/>
        </authorList>
    </citation>
    <scope>NUCLEOTIDE SEQUENCE [LARGE SCALE GENOMIC DNA]</scope>
    <source>
        <strain evidence="2 3">DSM 41896</strain>
    </source>
</reference>
<evidence type="ECO:0000313" key="2">
    <source>
        <dbReference type="EMBL" id="OQD51972.1"/>
    </source>
</evidence>
<dbReference type="RefSeq" id="WP_094104002.1">
    <property type="nucleotide sequence ID" value="NZ_MPOH02000023.1"/>
</dbReference>
<feature type="region of interest" description="Disordered" evidence="1">
    <location>
        <begin position="1"/>
        <end position="23"/>
    </location>
</feature>
<evidence type="ECO:0000256" key="1">
    <source>
        <dbReference type="SAM" id="MobiDB-lite"/>
    </source>
</evidence>
<accession>A0A1V6MI54</accession>
<evidence type="ECO:0000313" key="3">
    <source>
        <dbReference type="Proteomes" id="UP000184286"/>
    </source>
</evidence>
<proteinExistence type="predicted"/>
<gene>
    <name evidence="2" type="ORF">BM536_036555</name>
</gene>
<protein>
    <submittedName>
        <fullName evidence="2">Uncharacterized protein</fullName>
    </submittedName>
</protein>
<dbReference type="EMBL" id="MPOH02000023">
    <property type="protein sequence ID" value="OQD51972.1"/>
    <property type="molecule type" value="Genomic_DNA"/>
</dbReference>
<dbReference type="OrthoDB" id="3328426at2"/>
<dbReference type="AlphaFoldDB" id="A0A1V6MI54"/>
<name>A0A1V6MI54_9ACTN</name>
<reference evidence="3" key="1">
    <citation type="submission" date="2016-11" db="EMBL/GenBank/DDBJ databases">
        <authorList>
            <person name="Schniete J.K."/>
            <person name="Salih T."/>
            <person name="Algora Gallardo L."/>
            <person name="Martinez Fernandez S."/>
            <person name="Herron P.R."/>
        </authorList>
    </citation>
    <scope>NUCLEOTIDE SEQUENCE [LARGE SCALE GENOMIC DNA]</scope>
    <source>
        <strain evidence="3">DSM 41896</strain>
    </source>
</reference>